<evidence type="ECO:0000313" key="3">
    <source>
        <dbReference type="Proteomes" id="UP001501000"/>
    </source>
</evidence>
<evidence type="ECO:0000313" key="2">
    <source>
        <dbReference type="EMBL" id="GAA3925506.1"/>
    </source>
</evidence>
<evidence type="ECO:0000256" key="1">
    <source>
        <dbReference type="SAM" id="MobiDB-lite"/>
    </source>
</evidence>
<keyword evidence="3" id="KW-1185">Reference proteome</keyword>
<dbReference type="Proteomes" id="UP001501000">
    <property type="component" value="Unassembled WGS sequence"/>
</dbReference>
<feature type="region of interest" description="Disordered" evidence="1">
    <location>
        <begin position="1"/>
        <end position="83"/>
    </location>
</feature>
<accession>A0ABP7MLK5</accession>
<reference evidence="3" key="1">
    <citation type="journal article" date="2019" name="Int. J. Syst. Evol. Microbiol.">
        <title>The Global Catalogue of Microorganisms (GCM) 10K type strain sequencing project: providing services to taxonomists for standard genome sequencing and annotation.</title>
        <authorList>
            <consortium name="The Broad Institute Genomics Platform"/>
            <consortium name="The Broad Institute Genome Sequencing Center for Infectious Disease"/>
            <person name="Wu L."/>
            <person name="Ma J."/>
        </authorList>
    </citation>
    <scope>NUCLEOTIDE SEQUENCE [LARGE SCALE GENOMIC DNA]</scope>
    <source>
        <strain evidence="3">JCM 16956</strain>
    </source>
</reference>
<comment type="caution">
    <text evidence="2">The sequence shown here is derived from an EMBL/GenBank/DDBJ whole genome shotgun (WGS) entry which is preliminary data.</text>
</comment>
<organism evidence="2 3">
    <name type="scientific">Streptomyces gulbargensis</name>
    <dbReference type="NCBI Taxonomy" id="364901"/>
    <lineage>
        <taxon>Bacteria</taxon>
        <taxon>Bacillati</taxon>
        <taxon>Actinomycetota</taxon>
        <taxon>Actinomycetes</taxon>
        <taxon>Kitasatosporales</taxon>
        <taxon>Streptomycetaceae</taxon>
        <taxon>Streptomyces</taxon>
    </lineage>
</organism>
<dbReference type="EMBL" id="BAABAJ010000011">
    <property type="protein sequence ID" value="GAA3925506.1"/>
    <property type="molecule type" value="Genomic_DNA"/>
</dbReference>
<protein>
    <submittedName>
        <fullName evidence="2">Uncharacterized protein</fullName>
    </submittedName>
</protein>
<name>A0ABP7MLK5_9ACTN</name>
<feature type="compositionally biased region" description="Basic and acidic residues" evidence="1">
    <location>
        <begin position="1"/>
        <end position="24"/>
    </location>
</feature>
<dbReference type="RefSeq" id="WP_345284430.1">
    <property type="nucleotide sequence ID" value="NZ_BAABAJ010000011.1"/>
</dbReference>
<proteinExistence type="predicted"/>
<sequence>MTEHTPDAARRNEYERARSGEEPGAHSGSESQARERVVPGTASAREGYHRAGTGSGEPLDGVEAVSEEEAENPSGNGSGSGNR</sequence>
<gene>
    <name evidence="2" type="ORF">GCM10022244_38700</name>
</gene>